<feature type="compositionally biased region" description="Low complexity" evidence="1">
    <location>
        <begin position="82"/>
        <end position="91"/>
    </location>
</feature>
<proteinExistence type="predicted"/>
<name>A0A1I0YJZ8_9PSEU</name>
<feature type="compositionally biased region" description="Low complexity" evidence="1">
    <location>
        <begin position="117"/>
        <end position="128"/>
    </location>
</feature>
<feature type="compositionally biased region" description="Low complexity" evidence="1">
    <location>
        <begin position="141"/>
        <end position="152"/>
    </location>
</feature>
<organism evidence="2 3">
    <name type="scientific">Amycolatopsis marina</name>
    <dbReference type="NCBI Taxonomy" id="490629"/>
    <lineage>
        <taxon>Bacteria</taxon>
        <taxon>Bacillati</taxon>
        <taxon>Actinomycetota</taxon>
        <taxon>Actinomycetes</taxon>
        <taxon>Pseudonocardiales</taxon>
        <taxon>Pseudonocardiaceae</taxon>
        <taxon>Amycolatopsis</taxon>
    </lineage>
</organism>
<protein>
    <submittedName>
        <fullName evidence="2">Uncharacterized protein</fullName>
    </submittedName>
</protein>
<evidence type="ECO:0000313" key="3">
    <source>
        <dbReference type="Proteomes" id="UP000243799"/>
    </source>
</evidence>
<dbReference type="RefSeq" id="WP_245788269.1">
    <property type="nucleotide sequence ID" value="NZ_FOKG01000005.1"/>
</dbReference>
<reference evidence="3" key="1">
    <citation type="submission" date="2016-10" db="EMBL/GenBank/DDBJ databases">
        <authorList>
            <person name="Varghese N."/>
            <person name="Submissions S."/>
        </authorList>
    </citation>
    <scope>NUCLEOTIDE SEQUENCE [LARGE SCALE GENOMIC DNA]</scope>
    <source>
        <strain evidence="3">CGMCC 4.3568</strain>
    </source>
</reference>
<gene>
    <name evidence="2" type="ORF">SAMN05216266_105152</name>
</gene>
<accession>A0A1I0YJZ8</accession>
<dbReference type="AlphaFoldDB" id="A0A1I0YJZ8"/>
<dbReference type="Proteomes" id="UP000243799">
    <property type="component" value="Unassembled WGS sequence"/>
</dbReference>
<evidence type="ECO:0000256" key="1">
    <source>
        <dbReference type="SAM" id="MobiDB-lite"/>
    </source>
</evidence>
<feature type="region of interest" description="Disordered" evidence="1">
    <location>
        <begin position="81"/>
        <end position="164"/>
    </location>
</feature>
<sequence>MAQAITAMYAQDNDDWSITVAGLGEEVTARAPGIIAARDRVDQLVEKLVNEDKGTTVVHLLNGSALEFTSAYMTARLTRSTAEPLAAQQADEAAEPEAAEVPAQARTENGGPEAETTTKPSKPVVPTKELAKSPEATGTQAGKNAKANPKGKSGQRDSRRKVAR</sequence>
<evidence type="ECO:0000313" key="2">
    <source>
        <dbReference type="EMBL" id="SFB13709.1"/>
    </source>
</evidence>
<keyword evidence="3" id="KW-1185">Reference proteome</keyword>
<dbReference type="STRING" id="490629.SAMN05216266_105152"/>
<dbReference type="EMBL" id="FOKG01000005">
    <property type="protein sequence ID" value="SFB13709.1"/>
    <property type="molecule type" value="Genomic_DNA"/>
</dbReference>